<name>A0A644VWV3_9ZZZZ</name>
<dbReference type="Pfam" id="PF02021">
    <property type="entry name" value="UPF0102"/>
    <property type="match status" value="1"/>
</dbReference>
<accession>A0A644VWV3</accession>
<dbReference type="InterPro" id="IPR003509">
    <property type="entry name" value="UPF0102_YraN-like"/>
</dbReference>
<dbReference type="EMBL" id="VSSQ01000447">
    <property type="protein sequence ID" value="MPL94932.1"/>
    <property type="molecule type" value="Genomic_DNA"/>
</dbReference>
<dbReference type="PANTHER" id="PTHR34039">
    <property type="entry name" value="UPF0102 PROTEIN YRAN"/>
    <property type="match status" value="1"/>
</dbReference>
<dbReference type="AlphaFoldDB" id="A0A644VWV3"/>
<dbReference type="SUPFAM" id="SSF52980">
    <property type="entry name" value="Restriction endonuclease-like"/>
    <property type="match status" value="1"/>
</dbReference>
<organism evidence="1">
    <name type="scientific">bioreactor metagenome</name>
    <dbReference type="NCBI Taxonomy" id="1076179"/>
    <lineage>
        <taxon>unclassified sequences</taxon>
        <taxon>metagenomes</taxon>
        <taxon>ecological metagenomes</taxon>
    </lineage>
</organism>
<dbReference type="InterPro" id="IPR011856">
    <property type="entry name" value="tRNA_endonuc-like_dom_sf"/>
</dbReference>
<dbReference type="Gene3D" id="3.40.1350.10">
    <property type="match status" value="1"/>
</dbReference>
<dbReference type="GO" id="GO:0003676">
    <property type="term" value="F:nucleic acid binding"/>
    <property type="evidence" value="ECO:0007669"/>
    <property type="project" value="InterPro"/>
</dbReference>
<reference evidence="1" key="1">
    <citation type="submission" date="2019-08" db="EMBL/GenBank/DDBJ databases">
        <authorList>
            <person name="Kucharzyk K."/>
            <person name="Murdoch R.W."/>
            <person name="Higgins S."/>
            <person name="Loffler F."/>
        </authorList>
    </citation>
    <scope>NUCLEOTIDE SEQUENCE</scope>
</reference>
<dbReference type="InterPro" id="IPR011335">
    <property type="entry name" value="Restrct_endonuc-II-like"/>
</dbReference>
<gene>
    <name evidence="1" type="ORF">SDC9_41093</name>
</gene>
<proteinExistence type="predicted"/>
<dbReference type="PANTHER" id="PTHR34039:SF1">
    <property type="entry name" value="UPF0102 PROTEIN YRAN"/>
    <property type="match status" value="1"/>
</dbReference>
<protein>
    <submittedName>
        <fullName evidence="1">Uncharacterized protein</fullName>
    </submittedName>
</protein>
<evidence type="ECO:0000313" key="1">
    <source>
        <dbReference type="EMBL" id="MPL94932.1"/>
    </source>
</evidence>
<comment type="caution">
    <text evidence="1">The sequence shown here is derived from an EMBL/GenBank/DDBJ whole genome shotgun (WGS) entry which is preliminary data.</text>
</comment>
<sequence length="123" mass="14256">MHTWKSKVNTGRIGEREAEDFLLRKGLRTLERNWRYSHKEVDLIMAGEDAIHFVEVRSLTAPSLIKPYESLGFNKKRNLMVAASAYMALKHINKEISLDVVSVQFFDGEVFIEYFCNAFTPGW</sequence>